<protein>
    <submittedName>
        <fullName evidence="1">Uncharacterized protein</fullName>
    </submittedName>
</protein>
<reference evidence="1" key="1">
    <citation type="submission" date="2014-11" db="EMBL/GenBank/DDBJ databases">
        <authorList>
            <person name="Amaro Gonzalez C."/>
        </authorList>
    </citation>
    <scope>NUCLEOTIDE SEQUENCE</scope>
</reference>
<proteinExistence type="predicted"/>
<evidence type="ECO:0000313" key="1">
    <source>
        <dbReference type="EMBL" id="JAH59254.1"/>
    </source>
</evidence>
<name>A0A0E9U042_ANGAN</name>
<dbReference type="EMBL" id="GBXM01049323">
    <property type="protein sequence ID" value="JAH59254.1"/>
    <property type="molecule type" value="Transcribed_RNA"/>
</dbReference>
<dbReference type="AlphaFoldDB" id="A0A0E9U042"/>
<organism evidence="1">
    <name type="scientific">Anguilla anguilla</name>
    <name type="common">European freshwater eel</name>
    <name type="synonym">Muraena anguilla</name>
    <dbReference type="NCBI Taxonomy" id="7936"/>
    <lineage>
        <taxon>Eukaryota</taxon>
        <taxon>Metazoa</taxon>
        <taxon>Chordata</taxon>
        <taxon>Craniata</taxon>
        <taxon>Vertebrata</taxon>
        <taxon>Euteleostomi</taxon>
        <taxon>Actinopterygii</taxon>
        <taxon>Neopterygii</taxon>
        <taxon>Teleostei</taxon>
        <taxon>Anguilliformes</taxon>
        <taxon>Anguillidae</taxon>
        <taxon>Anguilla</taxon>
    </lineage>
</organism>
<accession>A0A0E9U042</accession>
<sequence>MGLLYLCIFTFLSKGVLKIELRS</sequence>
<reference evidence="1" key="2">
    <citation type="journal article" date="2015" name="Fish Shellfish Immunol.">
        <title>Early steps in the European eel (Anguilla anguilla)-Vibrio vulnificus interaction in the gills: Role of the RtxA13 toxin.</title>
        <authorList>
            <person name="Callol A."/>
            <person name="Pajuelo D."/>
            <person name="Ebbesson L."/>
            <person name="Teles M."/>
            <person name="MacKenzie S."/>
            <person name="Amaro C."/>
        </authorList>
    </citation>
    <scope>NUCLEOTIDE SEQUENCE</scope>
</reference>